<feature type="non-terminal residue" evidence="1">
    <location>
        <position position="1"/>
    </location>
</feature>
<dbReference type="AlphaFoldDB" id="X1DS33"/>
<name>X1DS33_9ZZZZ</name>
<dbReference type="EMBL" id="BART01034797">
    <property type="protein sequence ID" value="GAH07794.1"/>
    <property type="molecule type" value="Genomic_DNA"/>
</dbReference>
<organism evidence="1">
    <name type="scientific">marine sediment metagenome</name>
    <dbReference type="NCBI Taxonomy" id="412755"/>
    <lineage>
        <taxon>unclassified sequences</taxon>
        <taxon>metagenomes</taxon>
        <taxon>ecological metagenomes</taxon>
    </lineage>
</organism>
<protein>
    <submittedName>
        <fullName evidence="1">Uncharacterized protein</fullName>
    </submittedName>
</protein>
<evidence type="ECO:0000313" key="1">
    <source>
        <dbReference type="EMBL" id="GAH07794.1"/>
    </source>
</evidence>
<gene>
    <name evidence="1" type="ORF">S01H4_59358</name>
</gene>
<comment type="caution">
    <text evidence="1">The sequence shown here is derived from an EMBL/GenBank/DDBJ whole genome shotgun (WGS) entry which is preliminary data.</text>
</comment>
<proteinExistence type="predicted"/>
<reference evidence="1" key="1">
    <citation type="journal article" date="2014" name="Front. Microbiol.">
        <title>High frequency of phylogenetically diverse reductive dehalogenase-homologous genes in deep subseafloor sedimentary metagenomes.</title>
        <authorList>
            <person name="Kawai M."/>
            <person name="Futagami T."/>
            <person name="Toyoda A."/>
            <person name="Takaki Y."/>
            <person name="Nishi S."/>
            <person name="Hori S."/>
            <person name="Arai W."/>
            <person name="Tsubouchi T."/>
            <person name="Morono Y."/>
            <person name="Uchiyama I."/>
            <person name="Ito T."/>
            <person name="Fujiyama A."/>
            <person name="Inagaki F."/>
            <person name="Takami H."/>
        </authorList>
    </citation>
    <scope>NUCLEOTIDE SEQUENCE</scope>
    <source>
        <strain evidence="1">Expedition CK06-06</strain>
    </source>
</reference>
<sequence>YKKFRETNRLWHRPSFEKVNAWNVLMKIIANFVEMSTLTR</sequence>
<accession>X1DS33</accession>